<evidence type="ECO:0000313" key="5">
    <source>
        <dbReference type="Proteomes" id="UP000772434"/>
    </source>
</evidence>
<dbReference type="InterPro" id="IPR029030">
    <property type="entry name" value="Caspase-like_dom_sf"/>
</dbReference>
<dbReference type="GO" id="GO:0006508">
    <property type="term" value="P:proteolysis"/>
    <property type="evidence" value="ECO:0007669"/>
    <property type="project" value="InterPro"/>
</dbReference>
<dbReference type="GO" id="GO:0004197">
    <property type="term" value="F:cysteine-type endopeptidase activity"/>
    <property type="evidence" value="ECO:0007669"/>
    <property type="project" value="InterPro"/>
</dbReference>
<organism evidence="4 5">
    <name type="scientific">Rhodocollybia butyracea</name>
    <dbReference type="NCBI Taxonomy" id="206335"/>
    <lineage>
        <taxon>Eukaryota</taxon>
        <taxon>Fungi</taxon>
        <taxon>Dikarya</taxon>
        <taxon>Basidiomycota</taxon>
        <taxon>Agaricomycotina</taxon>
        <taxon>Agaricomycetes</taxon>
        <taxon>Agaricomycetidae</taxon>
        <taxon>Agaricales</taxon>
        <taxon>Marasmiineae</taxon>
        <taxon>Omphalotaceae</taxon>
        <taxon>Rhodocollybia</taxon>
    </lineage>
</organism>
<dbReference type="OrthoDB" id="10255174at2759"/>
<evidence type="ECO:0000313" key="4">
    <source>
        <dbReference type="EMBL" id="KAF9017710.1"/>
    </source>
</evidence>
<keyword evidence="5" id="KW-1185">Reference proteome</keyword>
<keyword evidence="1" id="KW-0053">Apoptosis</keyword>
<comment type="caution">
    <text evidence="4">The sequence shown here is derived from an EMBL/GenBank/DDBJ whole genome shotgun (WGS) entry which is preliminary data.</text>
</comment>
<evidence type="ECO:0000256" key="1">
    <source>
        <dbReference type="ARBA" id="ARBA00022703"/>
    </source>
</evidence>
<dbReference type="Pfam" id="PF00656">
    <property type="entry name" value="Peptidase_C14"/>
    <property type="match status" value="1"/>
</dbReference>
<evidence type="ECO:0000259" key="3">
    <source>
        <dbReference type="Pfam" id="PF00656"/>
    </source>
</evidence>
<dbReference type="Proteomes" id="UP000772434">
    <property type="component" value="Unassembled WGS sequence"/>
</dbReference>
<proteinExistence type="predicted"/>
<feature type="domain" description="Peptidase C14 caspase" evidence="3">
    <location>
        <begin position="27"/>
        <end position="137"/>
    </location>
</feature>
<dbReference type="EMBL" id="JADNRY010001342">
    <property type="protein sequence ID" value="KAF9017710.1"/>
    <property type="molecule type" value="Genomic_DNA"/>
</dbReference>
<dbReference type="Gene3D" id="3.40.50.1460">
    <property type="match status" value="1"/>
</dbReference>
<evidence type="ECO:0000256" key="2">
    <source>
        <dbReference type="ARBA" id="ARBA00022807"/>
    </source>
</evidence>
<protein>
    <recommendedName>
        <fullName evidence="3">Peptidase C14 caspase domain-containing protein</fullName>
    </recommendedName>
</protein>
<sequence>MQELLVPFDRITVLLSPTGAEHIPCSYEIPTRDKILNALYGLYDNPDIKPDDSIIFFYAGHGQSYPAAQSSFVCTPKSTGSIEAVCPVDRNTPKSRTTIVDISDREINVILGEIAKKRCENITVILDCCYAGGGTRSTSSSFDSLQLGEKGCFTARTCPAIPNANRANAQSCGCEWTSTVRQTPHRCPKLPCQYEITRIDCFRQRL</sequence>
<keyword evidence="2" id="KW-0645">Protease</keyword>
<accession>A0A9P5P573</accession>
<keyword evidence="2" id="KW-0378">Hydrolase</keyword>
<dbReference type="InterPro" id="IPR011600">
    <property type="entry name" value="Pept_C14_caspase"/>
</dbReference>
<name>A0A9P5P573_9AGAR</name>
<dbReference type="AlphaFoldDB" id="A0A9P5P573"/>
<dbReference type="SUPFAM" id="SSF52129">
    <property type="entry name" value="Caspase-like"/>
    <property type="match status" value="1"/>
</dbReference>
<keyword evidence="2" id="KW-0788">Thiol protease</keyword>
<reference evidence="4" key="1">
    <citation type="submission" date="2020-11" db="EMBL/GenBank/DDBJ databases">
        <authorList>
            <consortium name="DOE Joint Genome Institute"/>
            <person name="Ahrendt S."/>
            <person name="Riley R."/>
            <person name="Andreopoulos W."/>
            <person name="Labutti K."/>
            <person name="Pangilinan J."/>
            <person name="Ruiz-Duenas F.J."/>
            <person name="Barrasa J.M."/>
            <person name="Sanchez-Garcia M."/>
            <person name="Camarero S."/>
            <person name="Miyauchi S."/>
            <person name="Serrano A."/>
            <person name="Linde D."/>
            <person name="Babiker R."/>
            <person name="Drula E."/>
            <person name="Ayuso-Fernandez I."/>
            <person name="Pacheco R."/>
            <person name="Padilla G."/>
            <person name="Ferreira P."/>
            <person name="Barriuso J."/>
            <person name="Kellner H."/>
            <person name="Castanera R."/>
            <person name="Alfaro M."/>
            <person name="Ramirez L."/>
            <person name="Pisabarro A.G."/>
            <person name="Kuo A."/>
            <person name="Tritt A."/>
            <person name="Lipzen A."/>
            <person name="He G."/>
            <person name="Yan M."/>
            <person name="Ng V."/>
            <person name="Cullen D."/>
            <person name="Martin F."/>
            <person name="Rosso M.-N."/>
            <person name="Henrissat B."/>
            <person name="Hibbett D."/>
            <person name="Martinez A.T."/>
            <person name="Grigoriev I.V."/>
        </authorList>
    </citation>
    <scope>NUCLEOTIDE SEQUENCE</scope>
    <source>
        <strain evidence="4">AH 40177</strain>
    </source>
</reference>
<gene>
    <name evidence="4" type="ORF">BDP27DRAFT_207937</name>
</gene>
<dbReference type="GO" id="GO:0006915">
    <property type="term" value="P:apoptotic process"/>
    <property type="evidence" value="ECO:0007669"/>
    <property type="project" value="UniProtKB-KW"/>
</dbReference>